<proteinExistence type="predicted"/>
<dbReference type="EMBL" id="CAXAMM010038739">
    <property type="protein sequence ID" value="CAK9080542.1"/>
    <property type="molecule type" value="Genomic_DNA"/>
</dbReference>
<evidence type="ECO:0000313" key="3">
    <source>
        <dbReference type="Proteomes" id="UP001642464"/>
    </source>
</evidence>
<feature type="region of interest" description="Disordered" evidence="1">
    <location>
        <begin position="1"/>
        <end position="32"/>
    </location>
</feature>
<name>A0ABP0PY06_9DINO</name>
<keyword evidence="3" id="KW-1185">Reference proteome</keyword>
<comment type="caution">
    <text evidence="2">The sequence shown here is derived from an EMBL/GenBank/DDBJ whole genome shotgun (WGS) entry which is preliminary data.</text>
</comment>
<sequence>MGPKAKAAKKDTAPSKAKERAPSPDHETPSQTMEGLEMKLGPLIFLRLGNLGWIKQAVQFLKKRKQWPSQGSKEGSVSGLSVISNKFKGSQVAHYLCCLADVDLNDQNTFPTCKQIEEWAAYWWSEGKVFHASPLMVHAFCTEDSERGSLMLAEDSGRILSFVFAYARECGLKLPDRLLAKYYQIASTCQLILTRVHAGEHRILRVIQAAEDLSQRVQEFGNQLPMLYASRLIMPLGRVMCARLPAVDAM</sequence>
<feature type="compositionally biased region" description="Basic and acidic residues" evidence="1">
    <location>
        <begin position="8"/>
        <end position="28"/>
    </location>
</feature>
<gene>
    <name evidence="2" type="ORF">SCF082_LOCUS38381</name>
</gene>
<accession>A0ABP0PY06</accession>
<reference evidence="2 3" key="1">
    <citation type="submission" date="2024-02" db="EMBL/GenBank/DDBJ databases">
        <authorList>
            <person name="Chen Y."/>
            <person name="Shah S."/>
            <person name="Dougan E. K."/>
            <person name="Thang M."/>
            <person name="Chan C."/>
        </authorList>
    </citation>
    <scope>NUCLEOTIDE SEQUENCE [LARGE SCALE GENOMIC DNA]</scope>
</reference>
<evidence type="ECO:0000256" key="1">
    <source>
        <dbReference type="SAM" id="MobiDB-lite"/>
    </source>
</evidence>
<dbReference type="Proteomes" id="UP001642464">
    <property type="component" value="Unassembled WGS sequence"/>
</dbReference>
<evidence type="ECO:0000313" key="2">
    <source>
        <dbReference type="EMBL" id="CAK9080542.1"/>
    </source>
</evidence>
<organism evidence="2 3">
    <name type="scientific">Durusdinium trenchii</name>
    <dbReference type="NCBI Taxonomy" id="1381693"/>
    <lineage>
        <taxon>Eukaryota</taxon>
        <taxon>Sar</taxon>
        <taxon>Alveolata</taxon>
        <taxon>Dinophyceae</taxon>
        <taxon>Suessiales</taxon>
        <taxon>Symbiodiniaceae</taxon>
        <taxon>Durusdinium</taxon>
    </lineage>
</organism>
<protein>
    <submittedName>
        <fullName evidence="2">Uncharacterized protein</fullName>
    </submittedName>
</protein>